<dbReference type="Proteomes" id="UP000038010">
    <property type="component" value="Unassembled WGS sequence"/>
</dbReference>
<evidence type="ECO:0000256" key="1">
    <source>
        <dbReference type="ARBA" id="ARBA00022857"/>
    </source>
</evidence>
<evidence type="ECO:0000313" key="4">
    <source>
        <dbReference type="EMBL" id="KPI37514.1"/>
    </source>
</evidence>
<dbReference type="AlphaFoldDB" id="A0A0N1HKY2"/>
<dbReference type="EMBL" id="LFJN01000023">
    <property type="protein sequence ID" value="KPI37514.1"/>
    <property type="molecule type" value="Genomic_DNA"/>
</dbReference>
<dbReference type="InterPro" id="IPR036291">
    <property type="entry name" value="NAD(P)-bd_dom_sf"/>
</dbReference>
<reference evidence="4 5" key="1">
    <citation type="submission" date="2015-06" db="EMBL/GenBank/DDBJ databases">
        <title>Draft genome of the ant-associated black yeast Phialophora attae CBS 131958.</title>
        <authorList>
            <person name="Moreno L.F."/>
            <person name="Stielow B.J."/>
            <person name="de Hoog S."/>
            <person name="Vicente V.A."/>
            <person name="Weiss V.A."/>
            <person name="de Vries M."/>
            <person name="Cruz L.M."/>
            <person name="Souza E.M."/>
        </authorList>
    </citation>
    <scope>NUCLEOTIDE SEQUENCE [LARGE SCALE GENOMIC DNA]</scope>
    <source>
        <strain evidence="4 5">CBS 131958</strain>
    </source>
</reference>
<dbReference type="InterPro" id="IPR001509">
    <property type="entry name" value="Epimerase_deHydtase"/>
</dbReference>
<dbReference type="GeneID" id="28735980"/>
<sequence>MRVLLTGAGGFVGQITAKALLDDPKVTELILTDIVEPPVPHDAKYRDRATVVKADLHDAANDLAAKKPDVVLLLHGIMSSGAEADFELGYRVNVDATRTLLFALARGRPGVRVIYASSIAVYGSPCPKRGLTEETPTTPESSYGCQKIICETYINDLTRRGKIDGLVLRFPGITVRPGKPAAAASSFMSGIIREPMDGKECVVPTTNRTWRMWVSSPGTLVKNILIATRLDTSSLARHRRVVLLPGFATTIDGMLDALAKVGGKDKLDLVKLEEDASLKPLFDSWPEEYDNSFGLALGFKQDDSFVTVVQEYVDGLKQTNGTAH</sequence>
<dbReference type="VEuPathDB" id="FungiDB:AB675_3998"/>
<keyword evidence="1" id="KW-0521">NADP</keyword>
<dbReference type="PANTHER" id="PTHR43103">
    <property type="entry name" value="NUCLEOSIDE-DIPHOSPHATE-SUGAR EPIMERASE"/>
    <property type="match status" value="1"/>
</dbReference>
<dbReference type="SUPFAM" id="SSF51735">
    <property type="entry name" value="NAD(P)-binding Rossmann-fold domains"/>
    <property type="match status" value="1"/>
</dbReference>
<keyword evidence="2" id="KW-0119">Carbohydrate metabolism</keyword>
<dbReference type="Gene3D" id="3.40.50.720">
    <property type="entry name" value="NAD(P)-binding Rossmann-like Domain"/>
    <property type="match status" value="1"/>
</dbReference>
<dbReference type="STRING" id="1664694.A0A0N1HKY2"/>
<dbReference type="Pfam" id="PF01370">
    <property type="entry name" value="Epimerase"/>
    <property type="match status" value="1"/>
</dbReference>
<comment type="caution">
    <text evidence="4">The sequence shown here is derived from an EMBL/GenBank/DDBJ whole genome shotgun (WGS) entry which is preliminary data.</text>
</comment>
<protein>
    <recommendedName>
        <fullName evidence="3">NAD-dependent epimerase/dehydratase domain-containing protein</fullName>
    </recommendedName>
</protein>
<proteinExistence type="predicted"/>
<dbReference type="PANTHER" id="PTHR43103:SF3">
    <property type="entry name" value="ADP-L-GLYCERO-D-MANNO-HEPTOSE-6-EPIMERASE"/>
    <property type="match status" value="1"/>
</dbReference>
<dbReference type="RefSeq" id="XP_017997477.1">
    <property type="nucleotide sequence ID" value="XM_018144100.1"/>
</dbReference>
<evidence type="ECO:0000313" key="5">
    <source>
        <dbReference type="Proteomes" id="UP000038010"/>
    </source>
</evidence>
<dbReference type="OrthoDB" id="16464at2759"/>
<evidence type="ECO:0000259" key="3">
    <source>
        <dbReference type="Pfam" id="PF01370"/>
    </source>
</evidence>
<evidence type="ECO:0000256" key="2">
    <source>
        <dbReference type="ARBA" id="ARBA00023277"/>
    </source>
</evidence>
<keyword evidence="5" id="KW-1185">Reference proteome</keyword>
<name>A0A0N1HKY2_9EURO</name>
<accession>A0A0N1HKY2</accession>
<dbReference type="Gene3D" id="3.90.25.10">
    <property type="entry name" value="UDP-galactose 4-epimerase, domain 1"/>
    <property type="match status" value="1"/>
</dbReference>
<gene>
    <name evidence="4" type="ORF">AB675_3998</name>
</gene>
<feature type="domain" description="NAD-dependent epimerase/dehydratase" evidence="3">
    <location>
        <begin position="3"/>
        <end position="214"/>
    </location>
</feature>
<organism evidence="4 5">
    <name type="scientific">Cyphellophora attinorum</name>
    <dbReference type="NCBI Taxonomy" id="1664694"/>
    <lineage>
        <taxon>Eukaryota</taxon>
        <taxon>Fungi</taxon>
        <taxon>Dikarya</taxon>
        <taxon>Ascomycota</taxon>
        <taxon>Pezizomycotina</taxon>
        <taxon>Eurotiomycetes</taxon>
        <taxon>Chaetothyriomycetidae</taxon>
        <taxon>Chaetothyriales</taxon>
        <taxon>Cyphellophoraceae</taxon>
        <taxon>Cyphellophora</taxon>
    </lineage>
</organism>